<name>A0ABP0PSC4_9DINO</name>
<feature type="region of interest" description="Disordered" evidence="1">
    <location>
        <begin position="256"/>
        <end position="308"/>
    </location>
</feature>
<dbReference type="Proteomes" id="UP001642464">
    <property type="component" value="Unassembled WGS sequence"/>
</dbReference>
<sequence>MSTSGSGLFDWDLMDEAPSMTPFTLDATEAEEREKEMGRLEETILEGAGRTADALAGSSSDSLAPETQDDSRYVNCELLTQQEALQAKIQEMDAALAQLQVSPLAHTLDIDLGDQFGRLANLGWNTVVIWARRCWGQEVSRGLADRALSTLRQKTSQSICPGPLQEFHATLPLIGSMGLSQHGHLLGLTLGHKEGLQHTLHQGRGDVARLEAPKQRDLIVMVERAEGGLDWREPLEGIEGEDGVGTWQEIHRGPLEVSEPVASADPTSGLSAPLRLRGRRGRSDPIGRQSMEGSPGRPPWAQQQPPQV</sequence>
<evidence type="ECO:0000313" key="3">
    <source>
        <dbReference type="Proteomes" id="UP001642464"/>
    </source>
</evidence>
<evidence type="ECO:0000313" key="2">
    <source>
        <dbReference type="EMBL" id="CAK9078441.1"/>
    </source>
</evidence>
<protein>
    <submittedName>
        <fullName evidence="2">Uncharacterized protein</fullName>
    </submittedName>
</protein>
<dbReference type="EMBL" id="CAXAMM010038336">
    <property type="protein sequence ID" value="CAK9078441.1"/>
    <property type="molecule type" value="Genomic_DNA"/>
</dbReference>
<accession>A0ABP0PSC4</accession>
<proteinExistence type="predicted"/>
<evidence type="ECO:0000256" key="1">
    <source>
        <dbReference type="SAM" id="MobiDB-lite"/>
    </source>
</evidence>
<keyword evidence="3" id="KW-1185">Reference proteome</keyword>
<gene>
    <name evidence="2" type="ORF">SCF082_LOCUS37515</name>
</gene>
<organism evidence="2 3">
    <name type="scientific">Durusdinium trenchii</name>
    <dbReference type="NCBI Taxonomy" id="1381693"/>
    <lineage>
        <taxon>Eukaryota</taxon>
        <taxon>Sar</taxon>
        <taxon>Alveolata</taxon>
        <taxon>Dinophyceae</taxon>
        <taxon>Suessiales</taxon>
        <taxon>Symbiodiniaceae</taxon>
        <taxon>Durusdinium</taxon>
    </lineage>
</organism>
<reference evidence="2 3" key="1">
    <citation type="submission" date="2024-02" db="EMBL/GenBank/DDBJ databases">
        <authorList>
            <person name="Chen Y."/>
            <person name="Shah S."/>
            <person name="Dougan E. K."/>
            <person name="Thang M."/>
            <person name="Chan C."/>
        </authorList>
    </citation>
    <scope>NUCLEOTIDE SEQUENCE [LARGE SCALE GENOMIC DNA]</scope>
</reference>
<comment type="caution">
    <text evidence="2">The sequence shown here is derived from an EMBL/GenBank/DDBJ whole genome shotgun (WGS) entry which is preliminary data.</text>
</comment>